<evidence type="ECO:0000256" key="4">
    <source>
        <dbReference type="ARBA" id="ARBA00022833"/>
    </source>
</evidence>
<evidence type="ECO:0000256" key="3">
    <source>
        <dbReference type="ARBA" id="ARBA00022793"/>
    </source>
</evidence>
<comment type="similarity">
    <text evidence="1">Belongs to the metallo-dependent hydrolases superfamily. ACMSD family.</text>
</comment>
<dbReference type="InterPro" id="IPR006680">
    <property type="entry name" value="Amidohydro-rel"/>
</dbReference>
<dbReference type="InterPro" id="IPR032465">
    <property type="entry name" value="ACMSD"/>
</dbReference>
<dbReference type="Proteomes" id="UP000078240">
    <property type="component" value="Unassembled WGS sequence"/>
</dbReference>
<evidence type="ECO:0000256" key="7">
    <source>
        <dbReference type="ARBA" id="ARBA00038889"/>
    </source>
</evidence>
<gene>
    <name evidence="11" type="ORF">VFPBJ_06199</name>
</gene>
<comment type="catalytic activity">
    <reaction evidence="6">
        <text>6-methylsalicylate + H(+) = 3-methylphenol + CO2</text>
        <dbReference type="Rhea" id="RHEA:23112"/>
        <dbReference type="ChEBI" id="CHEBI:15378"/>
        <dbReference type="ChEBI" id="CHEBI:16526"/>
        <dbReference type="ChEBI" id="CHEBI:17231"/>
        <dbReference type="ChEBI" id="CHEBI:36658"/>
        <dbReference type="EC" id="4.1.1.52"/>
    </reaction>
    <physiologicalReaction direction="left-to-right" evidence="6">
        <dbReference type="Rhea" id="RHEA:23113"/>
    </physiologicalReaction>
</comment>
<feature type="compositionally biased region" description="Basic and acidic residues" evidence="9">
    <location>
        <begin position="608"/>
        <end position="617"/>
    </location>
</feature>
<dbReference type="GO" id="GO:0016787">
    <property type="term" value="F:hydrolase activity"/>
    <property type="evidence" value="ECO:0007669"/>
    <property type="project" value="InterPro"/>
</dbReference>
<dbReference type="GO" id="GO:0046872">
    <property type="term" value="F:metal ion binding"/>
    <property type="evidence" value="ECO:0007669"/>
    <property type="project" value="UniProtKB-KW"/>
</dbReference>
<dbReference type="InterPro" id="IPR032466">
    <property type="entry name" value="Metal_Hydrolase"/>
</dbReference>
<evidence type="ECO:0000256" key="8">
    <source>
        <dbReference type="RuleBase" id="RU366045"/>
    </source>
</evidence>
<evidence type="ECO:0000256" key="6">
    <source>
        <dbReference type="ARBA" id="ARBA00036832"/>
    </source>
</evidence>
<name>A0A179GRU3_PURLI</name>
<feature type="domain" description="Amidohydrolase-related" evidence="10">
    <location>
        <begin position="261"/>
        <end position="574"/>
    </location>
</feature>
<feature type="compositionally biased region" description="Basic and acidic residues" evidence="9">
    <location>
        <begin position="585"/>
        <end position="598"/>
    </location>
</feature>
<keyword evidence="5 8" id="KW-0456">Lyase</keyword>
<evidence type="ECO:0000313" key="12">
    <source>
        <dbReference type="Proteomes" id="UP000078240"/>
    </source>
</evidence>
<evidence type="ECO:0000256" key="5">
    <source>
        <dbReference type="ARBA" id="ARBA00023239"/>
    </source>
</evidence>
<proteinExistence type="inferred from homology"/>
<dbReference type="EMBL" id="LSBH01000004">
    <property type="protein sequence ID" value="OAQ80614.1"/>
    <property type="molecule type" value="Genomic_DNA"/>
</dbReference>
<organism evidence="11 12">
    <name type="scientific">Purpureocillium lilacinum</name>
    <name type="common">Paecilomyces lilacinus</name>
    <dbReference type="NCBI Taxonomy" id="33203"/>
    <lineage>
        <taxon>Eukaryota</taxon>
        <taxon>Fungi</taxon>
        <taxon>Dikarya</taxon>
        <taxon>Ascomycota</taxon>
        <taxon>Pezizomycotina</taxon>
        <taxon>Sordariomycetes</taxon>
        <taxon>Hypocreomycetidae</taxon>
        <taxon>Hypocreales</taxon>
        <taxon>Ophiocordycipitaceae</taxon>
        <taxon>Purpureocillium</taxon>
    </lineage>
</organism>
<dbReference type="AlphaFoldDB" id="A0A179GRU3"/>
<sequence length="617" mass="67284">MADVNTKLDIVPATPNLGRIHRSGGKVRGFGRDDYHRFRNLSPWYICAAEGNIGAVHVDCRWLLKKSKLGVFGFGVDEQPGGIIYFNLDISQPPDCSLLEATIEITFDQESGFIRQHYAESTSTKPPQIPVQVATWGPTKLTGEKRTLTVESSANGTASIQFPGGGIGGVGLDKKRTVERCSRWALNSSLVRGKTGKLYQGVKWTLAANKFDKGSRPGGNLYTAFSFQYDGEPFLMKNIVLESIAGAMTHRVSHSGNTSRIDTHIHVLTPSYLAALDEAGGDPSGWATPNWTLEECVRFSDTIGSSFSVLSVTAPGPALLGPTEKGRRLARALNQEVWDVCQQRPGRFGFFASLPDFNDTEGTIAEIKAIFESEKRANGVVVMTSYGDKLVGDEVFRPIWDELNKHAALVFVHPSHVKITPEKIGGFLPQPVIDYPLATTRAAMSLIVSGVMTYCSKIEVILSHAGGAFPFLAQRGIGALINPTIAEQSKANIIQGRAAMGRFWYDIALSTSEAQLKALLATASSSRIVFGSDFPYAPKLGIYAGLLQYSKFAETAEGSPIRPAELNHNATVLLRAHALENSFLPHDKGEEDMRREPEFGLEENDDAAQAREQLDEH</sequence>
<keyword evidence="4" id="KW-0862">Zinc</keyword>
<dbReference type="PANTHER" id="PTHR21240">
    <property type="entry name" value="2-AMINO-3-CARBOXYLMUCONATE-6-SEMIALDEHYDE DECARBOXYLASE"/>
    <property type="match status" value="1"/>
</dbReference>
<accession>A0A179GRU3</accession>
<dbReference type="PANTHER" id="PTHR21240:SF29">
    <property type="entry name" value="AMIDOHYDROLASE-RELATED DOMAIN-CONTAINING PROTEIN"/>
    <property type="match status" value="1"/>
</dbReference>
<dbReference type="GO" id="GO:0047596">
    <property type="term" value="F:6-methylsalicylate decarboxylase activity"/>
    <property type="evidence" value="ECO:0007669"/>
    <property type="project" value="UniProtKB-EC"/>
</dbReference>
<feature type="region of interest" description="Disordered" evidence="9">
    <location>
        <begin position="584"/>
        <end position="617"/>
    </location>
</feature>
<evidence type="ECO:0000256" key="2">
    <source>
        <dbReference type="ARBA" id="ARBA00022723"/>
    </source>
</evidence>
<dbReference type="GO" id="GO:0005829">
    <property type="term" value="C:cytosol"/>
    <property type="evidence" value="ECO:0007669"/>
    <property type="project" value="TreeGrafter"/>
</dbReference>
<protein>
    <recommendedName>
        <fullName evidence="7">6-methylsalicylate decarboxylase</fullName>
        <ecNumber evidence="7">4.1.1.52</ecNumber>
    </recommendedName>
</protein>
<evidence type="ECO:0000256" key="1">
    <source>
        <dbReference type="ARBA" id="ARBA00005871"/>
    </source>
</evidence>
<dbReference type="EC" id="4.1.1.52" evidence="7"/>
<dbReference type="SUPFAM" id="SSF51556">
    <property type="entry name" value="Metallo-dependent hydrolases"/>
    <property type="match status" value="1"/>
</dbReference>
<keyword evidence="2" id="KW-0479">Metal-binding</keyword>
<evidence type="ECO:0000313" key="11">
    <source>
        <dbReference type="EMBL" id="OAQ80614.1"/>
    </source>
</evidence>
<evidence type="ECO:0000256" key="9">
    <source>
        <dbReference type="SAM" id="MobiDB-lite"/>
    </source>
</evidence>
<keyword evidence="3 8" id="KW-0210">Decarboxylase</keyword>
<dbReference type="CDD" id="cd01292">
    <property type="entry name" value="metallo-dependent_hydrolases"/>
    <property type="match status" value="1"/>
</dbReference>
<dbReference type="Gene3D" id="3.20.20.140">
    <property type="entry name" value="Metal-dependent hydrolases"/>
    <property type="match status" value="1"/>
</dbReference>
<dbReference type="GO" id="GO:0019748">
    <property type="term" value="P:secondary metabolic process"/>
    <property type="evidence" value="ECO:0007669"/>
    <property type="project" value="TreeGrafter"/>
</dbReference>
<dbReference type="Pfam" id="PF04909">
    <property type="entry name" value="Amidohydro_2"/>
    <property type="match status" value="1"/>
</dbReference>
<comment type="caution">
    <text evidence="11">The sequence shown here is derived from an EMBL/GenBank/DDBJ whole genome shotgun (WGS) entry which is preliminary data.</text>
</comment>
<reference evidence="11 12" key="1">
    <citation type="submission" date="2016-01" db="EMBL/GenBank/DDBJ databases">
        <title>Biosynthesis of antibiotic leucinostatins and their inhibition on Phytophthora in bio-control Purpureocillium lilacinum.</title>
        <authorList>
            <person name="Wang G."/>
            <person name="Liu Z."/>
            <person name="Lin R."/>
            <person name="Li E."/>
            <person name="Mao Z."/>
            <person name="Ling J."/>
            <person name="Yin W."/>
            <person name="Xie B."/>
        </authorList>
    </citation>
    <scope>NUCLEOTIDE SEQUENCE [LARGE SCALE GENOMIC DNA]</scope>
    <source>
        <strain evidence="11">PLBJ-1</strain>
    </source>
</reference>
<evidence type="ECO:0000259" key="10">
    <source>
        <dbReference type="Pfam" id="PF04909"/>
    </source>
</evidence>